<gene>
    <name evidence="1" type="ORF">BRYFOR_07603</name>
</gene>
<accession>C6LG43</accession>
<organism evidence="1 2">
    <name type="scientific">Marvinbryantia formatexigens DSM 14469</name>
    <dbReference type="NCBI Taxonomy" id="478749"/>
    <lineage>
        <taxon>Bacteria</taxon>
        <taxon>Bacillati</taxon>
        <taxon>Bacillota</taxon>
        <taxon>Clostridia</taxon>
        <taxon>Lachnospirales</taxon>
        <taxon>Lachnospiraceae</taxon>
        <taxon>Marvinbryantia</taxon>
    </lineage>
</organism>
<dbReference type="AlphaFoldDB" id="C6LG43"/>
<comment type="caution">
    <text evidence="1">The sequence shown here is derived from an EMBL/GenBank/DDBJ whole genome shotgun (WGS) entry which is preliminary data.</text>
</comment>
<reference evidence="1" key="1">
    <citation type="submission" date="2009-07" db="EMBL/GenBank/DDBJ databases">
        <authorList>
            <person name="Weinstock G."/>
            <person name="Sodergren E."/>
            <person name="Clifton S."/>
            <person name="Fulton L."/>
            <person name="Fulton B."/>
            <person name="Courtney L."/>
            <person name="Fronick C."/>
            <person name="Harrison M."/>
            <person name="Strong C."/>
            <person name="Farmer C."/>
            <person name="Delahaunty K."/>
            <person name="Markovic C."/>
            <person name="Hall O."/>
            <person name="Minx P."/>
            <person name="Tomlinson C."/>
            <person name="Mitreva M."/>
            <person name="Nelson J."/>
            <person name="Hou S."/>
            <person name="Wollam A."/>
            <person name="Pepin K.H."/>
            <person name="Johnson M."/>
            <person name="Bhonagiri V."/>
            <person name="Nash W.E."/>
            <person name="Warren W."/>
            <person name="Chinwalla A."/>
            <person name="Mardis E.R."/>
            <person name="Wilson R.K."/>
        </authorList>
    </citation>
    <scope>NUCLEOTIDE SEQUENCE [LARGE SCALE GENOMIC DNA]</scope>
    <source>
        <strain evidence="1">DSM 14469</strain>
    </source>
</reference>
<evidence type="ECO:0000313" key="2">
    <source>
        <dbReference type="Proteomes" id="UP000005561"/>
    </source>
</evidence>
<protein>
    <recommendedName>
        <fullName evidence="3">Peptidase MA-like domain-containing protein</fullName>
    </recommendedName>
</protein>
<sequence length="230" mass="27618">MYNTQKKCGEVCYMFTEDFKQYIKFPEDIELVVHIFESSSRMCEERIKMTSDERMKKVLQSDKYSSADGCIIIPPLSENRFDILVVNSDLVTYNLWHEMVHVRNVVEYRNRTGQNYDRLYSHILFVNWDEFEARKMSTRYLYEKMFESSGMAYDDFIEERQGVFENLARTLEEYITVDEITKEDNSKYNLMQYLGFVAAIEELCKDKFVLPRFLESHKTAMEFYEQFKAI</sequence>
<dbReference type="Proteomes" id="UP000005561">
    <property type="component" value="Unassembled WGS sequence"/>
</dbReference>
<name>C6LG43_9FIRM</name>
<proteinExistence type="predicted"/>
<dbReference type="EMBL" id="ACCL02000011">
    <property type="protein sequence ID" value="EET60407.1"/>
    <property type="molecule type" value="Genomic_DNA"/>
</dbReference>
<evidence type="ECO:0008006" key="3">
    <source>
        <dbReference type="Google" id="ProtNLM"/>
    </source>
</evidence>
<keyword evidence="2" id="KW-1185">Reference proteome</keyword>
<dbReference type="STRING" id="168384.SAMN05660368_03735"/>
<evidence type="ECO:0000313" key="1">
    <source>
        <dbReference type="EMBL" id="EET60407.1"/>
    </source>
</evidence>